<comment type="caution">
    <text evidence="2">The sequence shown here is derived from an EMBL/GenBank/DDBJ whole genome shotgun (WGS) entry which is preliminary data.</text>
</comment>
<dbReference type="PANTHER" id="PTHR30399:SF1">
    <property type="entry name" value="UTP PYROPHOSPHATASE"/>
    <property type="match status" value="1"/>
</dbReference>
<dbReference type="RefSeq" id="WP_186878004.1">
    <property type="nucleotide sequence ID" value="NZ_JACOPN010000003.1"/>
</dbReference>
<name>A0A8J6M1F3_9FIRM</name>
<gene>
    <name evidence="2" type="ORF">H8S55_04710</name>
</gene>
<accession>A0A8J6M1F3</accession>
<reference evidence="2" key="1">
    <citation type="submission" date="2020-08" db="EMBL/GenBank/DDBJ databases">
        <title>Genome public.</title>
        <authorList>
            <person name="Liu C."/>
            <person name="Sun Q."/>
        </authorList>
    </citation>
    <scope>NUCLEOTIDE SEQUENCE</scope>
    <source>
        <strain evidence="2">BX5</strain>
    </source>
</reference>
<dbReference type="InterPro" id="IPR002725">
    <property type="entry name" value="YgjP-like_metallopeptidase"/>
</dbReference>
<keyword evidence="3" id="KW-1185">Reference proteome</keyword>
<dbReference type="Proteomes" id="UP000602260">
    <property type="component" value="Unassembled WGS sequence"/>
</dbReference>
<dbReference type="CDD" id="cd07344">
    <property type="entry name" value="M48_yhfN_like"/>
    <property type="match status" value="1"/>
</dbReference>
<protein>
    <submittedName>
        <fullName evidence="2">M48 family metallopeptidase</fullName>
    </submittedName>
</protein>
<organism evidence="2 3">
    <name type="scientific">Flintibacter faecis</name>
    <dbReference type="NCBI Taxonomy" id="2763047"/>
    <lineage>
        <taxon>Bacteria</taxon>
        <taxon>Bacillati</taxon>
        <taxon>Bacillota</taxon>
        <taxon>Clostridia</taxon>
        <taxon>Eubacteriales</taxon>
        <taxon>Flintibacter</taxon>
    </lineage>
</organism>
<proteinExistence type="predicted"/>
<evidence type="ECO:0000313" key="2">
    <source>
        <dbReference type="EMBL" id="MBC5716624.1"/>
    </source>
</evidence>
<dbReference type="AlphaFoldDB" id="A0A8J6M1F3"/>
<sequence>MEQLRQVEGPEGPIRYWLTRKRVKNLNLRLDSGGEIRVSIPWNCPPEQADRLVRDKWPWLRRGLERRQAPPPELLPELSRPDCLAQLRQSLDRVYPLTQPLGVAYPQLKIRAMRSQWGNCHWMQGYITLNTALVRCPPRLRDYVALHELVHFLHHDHGPGFYAVMDALMPQWRQLRQELKPYAALLR</sequence>
<dbReference type="Gene3D" id="3.30.2010.10">
    <property type="entry name" value="Metalloproteases ('zincins'), catalytic domain"/>
    <property type="match status" value="1"/>
</dbReference>
<feature type="domain" description="YgjP-like metallopeptidase" evidence="1">
    <location>
        <begin position="93"/>
        <end position="180"/>
    </location>
</feature>
<dbReference type="PANTHER" id="PTHR30399">
    <property type="entry name" value="UNCHARACTERIZED PROTEIN YGJP"/>
    <property type="match status" value="1"/>
</dbReference>
<evidence type="ECO:0000313" key="3">
    <source>
        <dbReference type="Proteomes" id="UP000602260"/>
    </source>
</evidence>
<dbReference type="EMBL" id="JACOPN010000003">
    <property type="protein sequence ID" value="MBC5716624.1"/>
    <property type="molecule type" value="Genomic_DNA"/>
</dbReference>
<evidence type="ECO:0000259" key="1">
    <source>
        <dbReference type="Pfam" id="PF01863"/>
    </source>
</evidence>
<dbReference type="Pfam" id="PF01863">
    <property type="entry name" value="YgjP-like"/>
    <property type="match status" value="1"/>
</dbReference>
<dbReference type="InterPro" id="IPR053136">
    <property type="entry name" value="UTP_pyrophosphatase-like"/>
</dbReference>